<protein>
    <recommendedName>
        <fullName evidence="1">Glycosyl transferase family 28 C-terminal domain-containing protein</fullName>
    </recommendedName>
</protein>
<accession>A0A1X7TVW9</accession>
<dbReference type="Gene3D" id="3.40.50.2000">
    <property type="entry name" value="Glycogen Phosphorylase B"/>
    <property type="match status" value="1"/>
</dbReference>
<dbReference type="InterPro" id="IPR007235">
    <property type="entry name" value="Glyco_trans_28_C"/>
</dbReference>
<evidence type="ECO:0000259" key="1">
    <source>
        <dbReference type="Pfam" id="PF04101"/>
    </source>
</evidence>
<dbReference type="eggNOG" id="KOG3349">
    <property type="taxonomic scope" value="Eukaryota"/>
</dbReference>
<dbReference type="GO" id="GO:0016758">
    <property type="term" value="F:hexosyltransferase activity"/>
    <property type="evidence" value="ECO:0007669"/>
    <property type="project" value="InterPro"/>
</dbReference>
<evidence type="ECO:0000313" key="2">
    <source>
        <dbReference type="EnsemblMetazoa" id="Aqu2.1.19535_001"/>
    </source>
</evidence>
<reference evidence="3" key="1">
    <citation type="journal article" date="2010" name="Nature">
        <title>The Amphimedon queenslandica genome and the evolution of animal complexity.</title>
        <authorList>
            <person name="Srivastava M."/>
            <person name="Simakov O."/>
            <person name="Chapman J."/>
            <person name="Fahey B."/>
            <person name="Gauthier M.E."/>
            <person name="Mitros T."/>
            <person name="Richards G.S."/>
            <person name="Conaco C."/>
            <person name="Dacre M."/>
            <person name="Hellsten U."/>
            <person name="Larroux C."/>
            <person name="Putnam N.H."/>
            <person name="Stanke M."/>
            <person name="Adamska M."/>
            <person name="Darling A."/>
            <person name="Degnan S.M."/>
            <person name="Oakley T.H."/>
            <person name="Plachetzki D.C."/>
            <person name="Zhai Y."/>
            <person name="Adamski M."/>
            <person name="Calcino A."/>
            <person name="Cummins S.F."/>
            <person name="Goodstein D.M."/>
            <person name="Harris C."/>
            <person name="Jackson D.J."/>
            <person name="Leys S.P."/>
            <person name="Shu S."/>
            <person name="Woodcroft B.J."/>
            <person name="Vervoort M."/>
            <person name="Kosik K.S."/>
            <person name="Manning G."/>
            <person name="Degnan B.M."/>
            <person name="Rokhsar D.S."/>
        </authorList>
    </citation>
    <scope>NUCLEOTIDE SEQUENCE [LARGE SCALE GENOMIC DNA]</scope>
</reference>
<dbReference type="KEGG" id="aqu:100640427"/>
<evidence type="ECO:0000313" key="3">
    <source>
        <dbReference type="Proteomes" id="UP000007879"/>
    </source>
</evidence>
<dbReference type="STRING" id="400682.A0A1X7TVW9"/>
<sequence>MSKKSVLVVVGTTKFEDLIKAVSEKRFQKLLFSKGYTHLNIQIGHGEYTPANSESGSGREEGLIVDWFRFKPTLASDMTEASLIISHGGSGTIFESLSLRKALIVVINETLMNNHQTELASRLAKDGHLVYTFSKSLYETIETLDPGTLKPYEQGQPSLFADHLDKLMGFNGDKTD</sequence>
<dbReference type="Pfam" id="PF04101">
    <property type="entry name" value="Glyco_tran_28_C"/>
    <property type="match status" value="1"/>
</dbReference>
<dbReference type="PANTHER" id="PTHR47043">
    <property type="entry name" value="UDP-N-ACETYLGLUCOSAMINE TRANSFERASE SUBUNIT ALG13"/>
    <property type="match status" value="1"/>
</dbReference>
<dbReference type="SUPFAM" id="SSF53756">
    <property type="entry name" value="UDP-Glycosyltransferase/glycogen phosphorylase"/>
    <property type="match status" value="1"/>
</dbReference>
<dbReference type="PANTHER" id="PTHR47043:SF1">
    <property type="entry name" value="UDP-N-ACETYLGLUCOSAMINE TRANSFERASE SUBUNIT ALG13"/>
    <property type="match status" value="1"/>
</dbReference>
<reference evidence="2" key="2">
    <citation type="submission" date="2017-05" db="UniProtKB">
        <authorList>
            <consortium name="EnsemblMetazoa"/>
        </authorList>
    </citation>
    <scope>IDENTIFICATION</scope>
</reference>
<proteinExistence type="predicted"/>
<dbReference type="InterPro" id="IPR052474">
    <property type="entry name" value="UDP-GlcNAc_transferase"/>
</dbReference>
<dbReference type="EnsemblMetazoa" id="Aqu2.1.19535_001">
    <property type="protein sequence ID" value="Aqu2.1.19535_001"/>
    <property type="gene ID" value="Aqu2.1.19535"/>
</dbReference>
<organism evidence="2">
    <name type="scientific">Amphimedon queenslandica</name>
    <name type="common">Sponge</name>
    <dbReference type="NCBI Taxonomy" id="400682"/>
    <lineage>
        <taxon>Eukaryota</taxon>
        <taxon>Metazoa</taxon>
        <taxon>Porifera</taxon>
        <taxon>Demospongiae</taxon>
        <taxon>Heteroscleromorpha</taxon>
        <taxon>Haplosclerida</taxon>
        <taxon>Niphatidae</taxon>
        <taxon>Amphimedon</taxon>
    </lineage>
</organism>
<dbReference type="OMA" id="QYKFRPN"/>
<dbReference type="EnsemblMetazoa" id="XM_003389596.2">
    <property type="protein sequence ID" value="XP_003389644.1"/>
    <property type="gene ID" value="LOC100640427"/>
</dbReference>
<dbReference type="GO" id="GO:0006488">
    <property type="term" value="P:dolichol-linked oligosaccharide biosynthetic process"/>
    <property type="evidence" value="ECO:0007669"/>
    <property type="project" value="TreeGrafter"/>
</dbReference>
<dbReference type="GO" id="GO:0043541">
    <property type="term" value="C:UDP-N-acetylglucosamine transferase complex"/>
    <property type="evidence" value="ECO:0007669"/>
    <property type="project" value="TreeGrafter"/>
</dbReference>
<dbReference type="OrthoDB" id="20273at2759"/>
<gene>
    <name evidence="2" type="primary">100640427</name>
</gene>
<name>A0A1X7TVW9_AMPQE</name>
<keyword evidence="3" id="KW-1185">Reference proteome</keyword>
<feature type="domain" description="Glycosyl transferase family 28 C-terminal" evidence="1">
    <location>
        <begin position="6"/>
        <end position="156"/>
    </location>
</feature>
<dbReference type="InParanoid" id="A0A1X7TVW9"/>
<dbReference type="AlphaFoldDB" id="A0A1X7TVW9"/>
<dbReference type="Proteomes" id="UP000007879">
    <property type="component" value="Unassembled WGS sequence"/>
</dbReference>